<reference evidence="1 2" key="1">
    <citation type="submission" date="2012-04" db="EMBL/GenBank/DDBJ databases">
        <title>The Genome Sequence of Saprolegnia declina VS20.</title>
        <authorList>
            <consortium name="The Broad Institute Genome Sequencing Platform"/>
            <person name="Russ C."/>
            <person name="Nusbaum C."/>
            <person name="Tyler B."/>
            <person name="van West P."/>
            <person name="Dieguez-Uribeondo J."/>
            <person name="de Bruijn I."/>
            <person name="Tripathy S."/>
            <person name="Jiang R."/>
            <person name="Young S.K."/>
            <person name="Zeng Q."/>
            <person name="Gargeya S."/>
            <person name="Fitzgerald M."/>
            <person name="Haas B."/>
            <person name="Abouelleil A."/>
            <person name="Alvarado L."/>
            <person name="Arachchi H.M."/>
            <person name="Berlin A."/>
            <person name="Chapman S.B."/>
            <person name="Goldberg J."/>
            <person name="Griggs A."/>
            <person name="Gujja S."/>
            <person name="Hansen M."/>
            <person name="Howarth C."/>
            <person name="Imamovic A."/>
            <person name="Larimer J."/>
            <person name="McCowen C."/>
            <person name="Montmayeur A."/>
            <person name="Murphy C."/>
            <person name="Neiman D."/>
            <person name="Pearson M."/>
            <person name="Priest M."/>
            <person name="Roberts A."/>
            <person name="Saif S."/>
            <person name="Shea T."/>
            <person name="Sisk P."/>
            <person name="Sykes S."/>
            <person name="Wortman J."/>
            <person name="Nusbaum C."/>
            <person name="Birren B."/>
        </authorList>
    </citation>
    <scope>NUCLEOTIDE SEQUENCE [LARGE SCALE GENOMIC DNA]</scope>
    <source>
        <strain evidence="1 2">VS20</strain>
    </source>
</reference>
<evidence type="ECO:0000313" key="1">
    <source>
        <dbReference type="EMBL" id="EQC38177.1"/>
    </source>
</evidence>
<dbReference type="OrthoDB" id="77139at2759"/>
<dbReference type="VEuPathDB" id="FungiDB:SDRG_04606"/>
<dbReference type="RefSeq" id="XP_008608504.1">
    <property type="nucleotide sequence ID" value="XM_008610282.1"/>
</dbReference>
<evidence type="ECO:0000313" key="2">
    <source>
        <dbReference type="Proteomes" id="UP000030762"/>
    </source>
</evidence>
<dbReference type="GeneID" id="19945333"/>
<dbReference type="InParanoid" id="T0S628"/>
<keyword evidence="2" id="KW-1185">Reference proteome</keyword>
<accession>T0S628</accession>
<dbReference type="EMBL" id="JH767142">
    <property type="protein sequence ID" value="EQC38177.1"/>
    <property type="molecule type" value="Genomic_DNA"/>
</dbReference>
<dbReference type="AlphaFoldDB" id="T0S628"/>
<name>T0S628_SAPDV</name>
<dbReference type="OMA" id="TENQHVF"/>
<protein>
    <submittedName>
        <fullName evidence="1">Uncharacterized protein</fullName>
    </submittedName>
</protein>
<sequence length="96" mass="10782">MVAVPVSLPKPSPAKSPLKTLLLTSAITGGVWSALRHYVAQPVELDVLQVVRMELEEGAASRRARFEFGKHNPQQQAQAFDCLYENTENQHVFNHW</sequence>
<organism evidence="1 2">
    <name type="scientific">Saprolegnia diclina (strain VS20)</name>
    <dbReference type="NCBI Taxonomy" id="1156394"/>
    <lineage>
        <taxon>Eukaryota</taxon>
        <taxon>Sar</taxon>
        <taxon>Stramenopiles</taxon>
        <taxon>Oomycota</taxon>
        <taxon>Saprolegniomycetes</taxon>
        <taxon>Saprolegniales</taxon>
        <taxon>Saprolegniaceae</taxon>
        <taxon>Saprolegnia</taxon>
    </lineage>
</organism>
<gene>
    <name evidence="1" type="ORF">SDRG_04606</name>
</gene>
<dbReference type="Proteomes" id="UP000030762">
    <property type="component" value="Unassembled WGS sequence"/>
</dbReference>
<proteinExistence type="predicted"/>